<dbReference type="Proteomes" id="UP000181969">
    <property type="component" value="Unassembled WGS sequence"/>
</dbReference>
<dbReference type="Pfam" id="PF18483">
    <property type="entry name" value="Lectin_L-type_dom"/>
    <property type="match status" value="1"/>
</dbReference>
<dbReference type="CDD" id="cd00222">
    <property type="entry name" value="CollagenBindB"/>
    <property type="match status" value="2"/>
</dbReference>
<reference evidence="4 5" key="1">
    <citation type="submission" date="2016-10" db="EMBL/GenBank/DDBJ databases">
        <authorList>
            <person name="de Groot N.N."/>
        </authorList>
    </citation>
    <scope>NUCLEOTIDE SEQUENCE [LARGE SCALE GENOMIC DNA]</scope>
    <source>
        <strain evidence="4 5">M79</strain>
    </source>
</reference>
<keyword evidence="2" id="KW-0812">Transmembrane</keyword>
<evidence type="ECO:0000259" key="3">
    <source>
        <dbReference type="Pfam" id="PF05738"/>
    </source>
</evidence>
<dbReference type="Gene3D" id="2.60.120.200">
    <property type="match status" value="1"/>
</dbReference>
<feature type="transmembrane region" description="Helical" evidence="2">
    <location>
        <begin position="785"/>
        <end position="804"/>
    </location>
</feature>
<feature type="compositionally biased region" description="Acidic residues" evidence="1">
    <location>
        <begin position="760"/>
        <end position="773"/>
    </location>
</feature>
<keyword evidence="2" id="KW-1133">Transmembrane helix</keyword>
<dbReference type="EMBL" id="FOTJ01000022">
    <property type="protein sequence ID" value="SFL58901.1"/>
    <property type="molecule type" value="Genomic_DNA"/>
</dbReference>
<feature type="domain" description="CNA-B" evidence="3">
    <location>
        <begin position="410"/>
        <end position="512"/>
    </location>
</feature>
<evidence type="ECO:0000256" key="2">
    <source>
        <dbReference type="SAM" id="Phobius"/>
    </source>
</evidence>
<dbReference type="AlphaFoldDB" id="A0A1I4IYH0"/>
<dbReference type="InterPro" id="IPR008454">
    <property type="entry name" value="Collagen-bd_Cna-like_B-typ_dom"/>
</dbReference>
<name>A0A1I4IYH0_9LACT</name>
<gene>
    <name evidence="4" type="ORF">SAMN05216438_12211</name>
</gene>
<evidence type="ECO:0000313" key="4">
    <source>
        <dbReference type="EMBL" id="SFL58901.1"/>
    </source>
</evidence>
<proteinExistence type="predicted"/>
<feature type="region of interest" description="Disordered" evidence="1">
    <location>
        <begin position="734"/>
        <end position="775"/>
    </location>
</feature>
<dbReference type="Pfam" id="PF05738">
    <property type="entry name" value="Cna_B"/>
    <property type="match status" value="3"/>
</dbReference>
<feature type="transmembrane region" description="Helical" evidence="2">
    <location>
        <begin position="7"/>
        <end position="28"/>
    </location>
</feature>
<evidence type="ECO:0000256" key="1">
    <source>
        <dbReference type="SAM" id="MobiDB-lite"/>
    </source>
</evidence>
<feature type="region of interest" description="Disordered" evidence="1">
    <location>
        <begin position="285"/>
        <end position="304"/>
    </location>
</feature>
<dbReference type="InterPro" id="IPR013320">
    <property type="entry name" value="ConA-like_dom_sf"/>
</dbReference>
<keyword evidence="2" id="KW-0472">Membrane</keyword>
<sequence length="811" mass="90936">MNKKHLGIGIIISLIISAIFTMLSTYALQTNVPSLENPNQADVSTGATILERSDFNDNFTLSGNVGMRYQVGGAFNPVGPPLTEEEIKARYDEETGIVTLTPNRNDWSGNFTLNNRISTENPFKLKGAIYLGDRTDADFRDIDYYANGGTPSGGADGIGFAFHPEEVGKVGFTGANMGIGGLKGAVGYKFDTYWNTAQQSPEDDNHRLGWEGDPGEKGTHNGTVFGSFIETTTEPNDANTPLLNSGRSVPFATAAGFGVGDWSQVAWLDTNKVLQNLGSDRRIEIGDDVNGNPVQGPDRREVDNYGYDKNELLSTSKDSTTGFKNVIYDYQPNQSGMGTLNVYLLHGITANPVIENALTEEGVNYDLIGQKEISSSDSLALAVSASTGAFRNLQQFRFDSFEYSAVKRLEVEKVWMDNNNANGLRPETIKIQIWANLKETETKEAVRLPYKTPIEISETDNWHLVYDNLPKYNNEGREIFYDVTEIPVAGYESMAQSLNDENDSDIHFELTNKYQNPLSMSGNKIWLDEGNTDLRPNSIDIELWRKDGDEERQVKFKELYTGYQNFYGEVNPDDFVKIETNSSKNWTYTFSYLYGTENVAGVEQGIHYFFKEVLPDNYKYKYESQVIGRDIVNTPIIVEKTSLIIKKVWNDAGFESKRPKSIKVQLFVNGIVKGDPLVISEGENWNKEISDLPLRDEAGNEISYSIKELGMSNNYKVNQTRKENTITLTNSIVKGKEEEETEKEKDNNNNEDGGNRVEPDITEEPETDLESSDENLPIVGQKREVWIIVFGIIIFSLVGVLINYRQKHKKD</sequence>
<protein>
    <recommendedName>
        <fullName evidence="3">CNA-B domain-containing protein</fullName>
    </recommendedName>
</protein>
<feature type="compositionally biased region" description="Basic and acidic residues" evidence="1">
    <location>
        <begin position="734"/>
        <end position="759"/>
    </location>
</feature>
<dbReference type="Gene3D" id="2.60.40.1140">
    <property type="entry name" value="Collagen-binding surface protein Cna, B-type domain"/>
    <property type="match status" value="3"/>
</dbReference>
<dbReference type="SUPFAM" id="SSF49478">
    <property type="entry name" value="Cna protein B-type domain"/>
    <property type="match status" value="2"/>
</dbReference>
<dbReference type="SUPFAM" id="SSF49899">
    <property type="entry name" value="Concanavalin A-like lectins/glucanases"/>
    <property type="match status" value="1"/>
</dbReference>
<accession>A0A1I4IYH0</accession>
<feature type="domain" description="CNA-B" evidence="3">
    <location>
        <begin position="521"/>
        <end position="634"/>
    </location>
</feature>
<organism evidence="4 5">
    <name type="scientific">Lactococcus garvieae</name>
    <dbReference type="NCBI Taxonomy" id="1363"/>
    <lineage>
        <taxon>Bacteria</taxon>
        <taxon>Bacillati</taxon>
        <taxon>Bacillota</taxon>
        <taxon>Bacilli</taxon>
        <taxon>Lactobacillales</taxon>
        <taxon>Streptococcaceae</taxon>
        <taxon>Lactococcus</taxon>
    </lineage>
</organism>
<evidence type="ECO:0000313" key="5">
    <source>
        <dbReference type="Proteomes" id="UP000181969"/>
    </source>
</evidence>
<feature type="domain" description="CNA-B" evidence="3">
    <location>
        <begin position="645"/>
        <end position="730"/>
    </location>
</feature>
<dbReference type="RefSeq" id="WP_074751999.1">
    <property type="nucleotide sequence ID" value="NZ_FOTJ01000022.1"/>
</dbReference>
<dbReference type="OrthoDB" id="1744455at2"/>